<keyword evidence="4" id="KW-0808">Transferase</keyword>
<evidence type="ECO:0000256" key="8">
    <source>
        <dbReference type="ARBA" id="ARBA00023242"/>
    </source>
</evidence>
<dbReference type="InterPro" id="IPR002100">
    <property type="entry name" value="TF_MADSbox"/>
</dbReference>
<keyword evidence="3" id="KW-0328">Glycosyltransferase</keyword>
<dbReference type="Gene3D" id="3.40.50.2000">
    <property type="entry name" value="Glycogen Phosphorylase B"/>
    <property type="match status" value="2"/>
</dbReference>
<dbReference type="FunFam" id="3.40.50.2000:FF:000054">
    <property type="entry name" value="Glycosyltransferase"/>
    <property type="match status" value="1"/>
</dbReference>
<dbReference type="SUPFAM" id="SSF53756">
    <property type="entry name" value="UDP-Glycosyltransferase/glycogen phosphorylase"/>
    <property type="match status" value="1"/>
</dbReference>
<dbReference type="PROSITE" id="PS00375">
    <property type="entry name" value="UDPGT"/>
    <property type="match status" value="1"/>
</dbReference>
<dbReference type="GO" id="GO:0005634">
    <property type="term" value="C:nucleus"/>
    <property type="evidence" value="ECO:0007669"/>
    <property type="project" value="UniProtKB-SubCell"/>
</dbReference>
<dbReference type="PRINTS" id="PR00404">
    <property type="entry name" value="MADSDOMAIN"/>
</dbReference>
<name>A0A5J4ZSX1_9ASTE</name>
<comment type="subcellular location">
    <subcellularLocation>
        <location evidence="1">Nucleus</location>
    </subcellularLocation>
</comment>
<keyword evidence="11" id="KW-1185">Reference proteome</keyword>
<dbReference type="OrthoDB" id="5835829at2759"/>
<dbReference type="Proteomes" id="UP000325577">
    <property type="component" value="Linkage Group LG5"/>
</dbReference>
<dbReference type="Gene3D" id="3.40.1810.10">
    <property type="entry name" value="Transcription factor, MADS-box"/>
    <property type="match status" value="1"/>
</dbReference>
<comment type="similarity">
    <text evidence="2">Belongs to the UDP-glycosyltransferase family.</text>
</comment>
<evidence type="ECO:0000313" key="11">
    <source>
        <dbReference type="Proteomes" id="UP000325577"/>
    </source>
</evidence>
<dbReference type="SMART" id="SM00432">
    <property type="entry name" value="MADS"/>
    <property type="match status" value="1"/>
</dbReference>
<evidence type="ECO:0000256" key="1">
    <source>
        <dbReference type="ARBA" id="ARBA00004123"/>
    </source>
</evidence>
<dbReference type="EMBL" id="CM018048">
    <property type="protein sequence ID" value="KAA8520934.1"/>
    <property type="molecule type" value="Genomic_DNA"/>
</dbReference>
<evidence type="ECO:0000259" key="9">
    <source>
        <dbReference type="PROSITE" id="PS50066"/>
    </source>
</evidence>
<dbReference type="GO" id="GO:0003677">
    <property type="term" value="F:DNA binding"/>
    <property type="evidence" value="ECO:0007669"/>
    <property type="project" value="UniProtKB-KW"/>
</dbReference>
<evidence type="ECO:0000313" key="10">
    <source>
        <dbReference type="EMBL" id="KAA8520934.1"/>
    </source>
</evidence>
<keyword evidence="5" id="KW-0805">Transcription regulation</keyword>
<evidence type="ECO:0000256" key="6">
    <source>
        <dbReference type="ARBA" id="ARBA00023125"/>
    </source>
</evidence>
<keyword evidence="7" id="KW-0804">Transcription</keyword>
<dbReference type="CDD" id="cd03784">
    <property type="entry name" value="GT1_Gtf-like"/>
    <property type="match status" value="1"/>
</dbReference>
<evidence type="ECO:0000256" key="7">
    <source>
        <dbReference type="ARBA" id="ARBA00023163"/>
    </source>
</evidence>
<keyword evidence="8" id="KW-0539">Nucleus</keyword>
<evidence type="ECO:0000256" key="5">
    <source>
        <dbReference type="ARBA" id="ARBA00023015"/>
    </source>
</evidence>
<evidence type="ECO:0000256" key="3">
    <source>
        <dbReference type="ARBA" id="ARBA00022676"/>
    </source>
</evidence>
<dbReference type="InterPro" id="IPR036879">
    <property type="entry name" value="TF_MADSbox_sf"/>
</dbReference>
<dbReference type="PANTHER" id="PTHR48046">
    <property type="entry name" value="UDP-GLYCOSYLTRANSFERASE 72E1"/>
    <property type="match status" value="1"/>
</dbReference>
<sequence length="636" mass="70674">METAQQTLHIAILPTPGMGHLIPLTEFAKRLALHHNFSVTFIVPTDGSPMKAQKDFLEALPKNINSIFLPPVSFDDLPEDAMIETRIYLSVTRSLPAIRNSLKVLTESNRLSALVVDLFGTETFDVAKELGVAPYIFFPTTAMVLSSIFYLPKLDEKFSCEYRDLAEPVKLPGCAPVHGSELMDPVQDRKNEVYKGFLHHAKRYTLAHGIMVNSFMDLEPGAFEALKEDWSGLPPVYPVGPLIQTGSTSRVDGSECLRWLDMQPQGSVLFVSFGSGGTLSHEQLNELALGLEMSEQRFVWVVRSPHNKAANATYFTAQSIRDPFDFLPKGFLERTKGLGLVVPSWAPQIQVLSHGSTGGFLTHCGWNSILESIVHGVPLIAWPLYAEQKMNAVLLTDDLKVALRIKGNENGVVEGEAIANYVKGLMEGEEGKLIRNRMRDLKDAAAVALSQDGSSTKSLAKNFSQQSMGRQRMELKKIENKARRQTTFTKRRNGLFKKANDICNMCDAEVGVITISEAGNAFTFGRPTADSIVDRYLAKTSSSNASSSNANARLHVGDHRVKELEDKYTEALARLETQKKRGEIMDKVKEAARGKQLWEVPTEDLGLHELEQYKATLEEMKEKLVTRVNNILIKPL</sequence>
<dbReference type="AlphaFoldDB" id="A0A5J4ZSX1"/>
<dbReference type="FunFam" id="3.40.50.2000:FF:000051">
    <property type="entry name" value="Glycosyltransferase"/>
    <property type="match status" value="1"/>
</dbReference>
<gene>
    <name evidence="10" type="ORF">F0562_011607</name>
</gene>
<evidence type="ECO:0000256" key="2">
    <source>
        <dbReference type="ARBA" id="ARBA00009995"/>
    </source>
</evidence>
<reference evidence="10 11" key="1">
    <citation type="submission" date="2019-09" db="EMBL/GenBank/DDBJ databases">
        <title>A chromosome-level genome assembly of the Chinese tupelo Nyssa sinensis.</title>
        <authorList>
            <person name="Yang X."/>
            <person name="Kang M."/>
            <person name="Yang Y."/>
            <person name="Xiong H."/>
            <person name="Wang M."/>
            <person name="Zhang Z."/>
            <person name="Wang Z."/>
            <person name="Wu H."/>
            <person name="Ma T."/>
            <person name="Liu J."/>
            <person name="Xi Z."/>
        </authorList>
    </citation>
    <scope>NUCLEOTIDE SEQUENCE [LARGE SCALE GENOMIC DNA]</scope>
    <source>
        <strain evidence="10">J267</strain>
        <tissue evidence="10">Leaf</tissue>
    </source>
</reference>
<protein>
    <recommendedName>
        <fullName evidence="9">MADS-box domain-containing protein</fullName>
    </recommendedName>
</protein>
<dbReference type="PROSITE" id="PS50066">
    <property type="entry name" value="MADS_BOX_2"/>
    <property type="match status" value="1"/>
</dbReference>
<dbReference type="Pfam" id="PF00319">
    <property type="entry name" value="SRF-TF"/>
    <property type="match status" value="1"/>
</dbReference>
<dbReference type="PANTHER" id="PTHR48046:SF6">
    <property type="entry name" value="GLYCOSYLTRANSFERASE"/>
    <property type="match status" value="1"/>
</dbReference>
<organism evidence="10 11">
    <name type="scientific">Nyssa sinensis</name>
    <dbReference type="NCBI Taxonomy" id="561372"/>
    <lineage>
        <taxon>Eukaryota</taxon>
        <taxon>Viridiplantae</taxon>
        <taxon>Streptophyta</taxon>
        <taxon>Embryophyta</taxon>
        <taxon>Tracheophyta</taxon>
        <taxon>Spermatophyta</taxon>
        <taxon>Magnoliopsida</taxon>
        <taxon>eudicotyledons</taxon>
        <taxon>Gunneridae</taxon>
        <taxon>Pentapetalae</taxon>
        <taxon>asterids</taxon>
        <taxon>Cornales</taxon>
        <taxon>Nyssaceae</taxon>
        <taxon>Nyssa</taxon>
    </lineage>
</organism>
<proteinExistence type="inferred from homology"/>
<dbReference type="GO" id="GO:0046983">
    <property type="term" value="F:protein dimerization activity"/>
    <property type="evidence" value="ECO:0007669"/>
    <property type="project" value="InterPro"/>
</dbReference>
<evidence type="ECO:0000256" key="4">
    <source>
        <dbReference type="ARBA" id="ARBA00022679"/>
    </source>
</evidence>
<dbReference type="InterPro" id="IPR002213">
    <property type="entry name" value="UDP_glucos_trans"/>
</dbReference>
<feature type="domain" description="MADS-box" evidence="9">
    <location>
        <begin position="468"/>
        <end position="528"/>
    </location>
</feature>
<keyword evidence="6" id="KW-0238">DNA-binding</keyword>
<dbReference type="Pfam" id="PF00201">
    <property type="entry name" value="UDPGT"/>
    <property type="match status" value="1"/>
</dbReference>
<dbReference type="GO" id="GO:0008194">
    <property type="term" value="F:UDP-glycosyltransferase activity"/>
    <property type="evidence" value="ECO:0007669"/>
    <property type="project" value="InterPro"/>
</dbReference>
<dbReference type="SUPFAM" id="SSF55455">
    <property type="entry name" value="SRF-like"/>
    <property type="match status" value="1"/>
</dbReference>
<dbReference type="InterPro" id="IPR035595">
    <property type="entry name" value="UDP_glycos_trans_CS"/>
</dbReference>
<accession>A0A5J4ZSX1</accession>